<dbReference type="GO" id="GO:0004672">
    <property type="term" value="F:protein kinase activity"/>
    <property type="evidence" value="ECO:0007669"/>
    <property type="project" value="InterPro"/>
</dbReference>
<protein>
    <recommendedName>
        <fullName evidence="3">Serine-threonine/tyrosine-protein kinase catalytic domain-containing protein</fullName>
    </recommendedName>
</protein>
<dbReference type="AlphaFoldDB" id="A0A9R1XCN5"/>
<dbReference type="PANTHER" id="PTHR27007">
    <property type="match status" value="1"/>
</dbReference>
<gene>
    <name evidence="4" type="ORF">LSAT_V11C500249980</name>
</gene>
<sequence length="198" mass="22820">MSGRVFFYAELKAATKEFNCRNFLGQGGSCCKTAGPERRGEAGLGIKEFDTEIVMMGRLRHPNLVSLVSYCQLEDERLLVYEYMLDGRLGEHIFYVWITSMGLLSIAKATTVKLPIQNRLELECMEVVVKRLVQNGEEKQDKESKNLTRRLLFWDVSDIPIWCRWWATTNMKMKGCWCTNTCRAAALENIFLVQNNET</sequence>
<dbReference type="InterPro" id="IPR011009">
    <property type="entry name" value="Kinase-like_dom_sf"/>
</dbReference>
<dbReference type="Proteomes" id="UP000235145">
    <property type="component" value="Unassembled WGS sequence"/>
</dbReference>
<evidence type="ECO:0000313" key="5">
    <source>
        <dbReference type="Proteomes" id="UP000235145"/>
    </source>
</evidence>
<organism evidence="4 5">
    <name type="scientific">Lactuca sativa</name>
    <name type="common">Garden lettuce</name>
    <dbReference type="NCBI Taxonomy" id="4236"/>
    <lineage>
        <taxon>Eukaryota</taxon>
        <taxon>Viridiplantae</taxon>
        <taxon>Streptophyta</taxon>
        <taxon>Embryophyta</taxon>
        <taxon>Tracheophyta</taxon>
        <taxon>Spermatophyta</taxon>
        <taxon>Magnoliopsida</taxon>
        <taxon>eudicotyledons</taxon>
        <taxon>Gunneridae</taxon>
        <taxon>Pentapetalae</taxon>
        <taxon>asterids</taxon>
        <taxon>campanulids</taxon>
        <taxon>Asterales</taxon>
        <taxon>Asteraceae</taxon>
        <taxon>Cichorioideae</taxon>
        <taxon>Cichorieae</taxon>
        <taxon>Lactucinae</taxon>
        <taxon>Lactuca</taxon>
    </lineage>
</organism>
<keyword evidence="1" id="KW-0547">Nucleotide-binding</keyword>
<evidence type="ECO:0000313" key="4">
    <source>
        <dbReference type="EMBL" id="KAJ0203432.1"/>
    </source>
</evidence>
<dbReference type="EMBL" id="NBSK02000005">
    <property type="protein sequence ID" value="KAJ0203432.1"/>
    <property type="molecule type" value="Genomic_DNA"/>
</dbReference>
<reference evidence="4 5" key="1">
    <citation type="journal article" date="2017" name="Nat. Commun.">
        <title>Genome assembly with in vitro proximity ligation data and whole-genome triplication in lettuce.</title>
        <authorList>
            <person name="Reyes-Chin-Wo S."/>
            <person name="Wang Z."/>
            <person name="Yang X."/>
            <person name="Kozik A."/>
            <person name="Arikit S."/>
            <person name="Song C."/>
            <person name="Xia L."/>
            <person name="Froenicke L."/>
            <person name="Lavelle D.O."/>
            <person name="Truco M.J."/>
            <person name="Xia R."/>
            <person name="Zhu S."/>
            <person name="Xu C."/>
            <person name="Xu H."/>
            <person name="Xu X."/>
            <person name="Cox K."/>
            <person name="Korf I."/>
            <person name="Meyers B.C."/>
            <person name="Michelmore R.W."/>
        </authorList>
    </citation>
    <scope>NUCLEOTIDE SEQUENCE [LARGE SCALE GENOMIC DNA]</scope>
    <source>
        <strain evidence="5">cv. Salinas</strain>
        <tissue evidence="4">Seedlings</tissue>
    </source>
</reference>
<name>A0A9R1XCN5_LACSA</name>
<proteinExistence type="predicted"/>
<dbReference type="InterPro" id="IPR001245">
    <property type="entry name" value="Ser-Thr/Tyr_kinase_cat_dom"/>
</dbReference>
<comment type="caution">
    <text evidence="4">The sequence shown here is derived from an EMBL/GenBank/DDBJ whole genome shotgun (WGS) entry which is preliminary data.</text>
</comment>
<feature type="domain" description="Serine-threonine/tyrosine-protein kinase catalytic" evidence="3">
    <location>
        <begin position="46"/>
        <end position="92"/>
    </location>
</feature>
<dbReference type="Pfam" id="PF07714">
    <property type="entry name" value="PK_Tyr_Ser-Thr"/>
    <property type="match status" value="1"/>
</dbReference>
<dbReference type="Gene3D" id="3.30.200.20">
    <property type="entry name" value="Phosphorylase Kinase, domain 1"/>
    <property type="match status" value="1"/>
</dbReference>
<evidence type="ECO:0000256" key="1">
    <source>
        <dbReference type="ARBA" id="ARBA00022741"/>
    </source>
</evidence>
<dbReference type="GO" id="GO:0005524">
    <property type="term" value="F:ATP binding"/>
    <property type="evidence" value="ECO:0007669"/>
    <property type="project" value="UniProtKB-KW"/>
</dbReference>
<evidence type="ECO:0000256" key="2">
    <source>
        <dbReference type="ARBA" id="ARBA00022840"/>
    </source>
</evidence>
<dbReference type="SUPFAM" id="SSF56112">
    <property type="entry name" value="Protein kinase-like (PK-like)"/>
    <property type="match status" value="1"/>
</dbReference>
<evidence type="ECO:0000259" key="3">
    <source>
        <dbReference type="Pfam" id="PF07714"/>
    </source>
</evidence>
<accession>A0A9R1XCN5</accession>
<keyword evidence="2" id="KW-0067">ATP-binding</keyword>
<keyword evidence="5" id="KW-1185">Reference proteome</keyword>
<dbReference type="InterPro" id="IPR050528">
    <property type="entry name" value="L-type_Lectin-RKs"/>
</dbReference>